<organism evidence="1 2">
    <name type="scientific">Diphasiastrum complanatum</name>
    <name type="common">Issler's clubmoss</name>
    <name type="synonym">Lycopodium complanatum</name>
    <dbReference type="NCBI Taxonomy" id="34168"/>
    <lineage>
        <taxon>Eukaryota</taxon>
        <taxon>Viridiplantae</taxon>
        <taxon>Streptophyta</taxon>
        <taxon>Embryophyta</taxon>
        <taxon>Tracheophyta</taxon>
        <taxon>Lycopodiopsida</taxon>
        <taxon>Lycopodiales</taxon>
        <taxon>Lycopodiaceae</taxon>
        <taxon>Lycopodioideae</taxon>
        <taxon>Diphasiastrum</taxon>
    </lineage>
</organism>
<evidence type="ECO:0000313" key="1">
    <source>
        <dbReference type="EMBL" id="KAJ7570185.1"/>
    </source>
</evidence>
<protein>
    <submittedName>
        <fullName evidence="1">Uncharacterized protein</fullName>
    </submittedName>
</protein>
<keyword evidence="2" id="KW-1185">Reference proteome</keyword>
<name>A0ACC2EV03_DIPCM</name>
<gene>
    <name evidence="1" type="ORF">O6H91_01G109300</name>
</gene>
<accession>A0ACC2EV03</accession>
<proteinExistence type="predicted"/>
<dbReference type="EMBL" id="CM055092">
    <property type="protein sequence ID" value="KAJ7570185.1"/>
    <property type="molecule type" value="Genomic_DNA"/>
</dbReference>
<evidence type="ECO:0000313" key="2">
    <source>
        <dbReference type="Proteomes" id="UP001162992"/>
    </source>
</evidence>
<reference evidence="2" key="1">
    <citation type="journal article" date="2024" name="Proc. Natl. Acad. Sci. U.S.A.">
        <title>Extraordinary preservation of gene collinearity over three hundred million years revealed in homosporous lycophytes.</title>
        <authorList>
            <person name="Li C."/>
            <person name="Wickell D."/>
            <person name="Kuo L.Y."/>
            <person name="Chen X."/>
            <person name="Nie B."/>
            <person name="Liao X."/>
            <person name="Peng D."/>
            <person name="Ji J."/>
            <person name="Jenkins J."/>
            <person name="Williams M."/>
            <person name="Shu S."/>
            <person name="Plott C."/>
            <person name="Barry K."/>
            <person name="Rajasekar S."/>
            <person name="Grimwood J."/>
            <person name="Han X."/>
            <person name="Sun S."/>
            <person name="Hou Z."/>
            <person name="He W."/>
            <person name="Dai G."/>
            <person name="Sun C."/>
            <person name="Schmutz J."/>
            <person name="Leebens-Mack J.H."/>
            <person name="Li F.W."/>
            <person name="Wang L."/>
        </authorList>
    </citation>
    <scope>NUCLEOTIDE SEQUENCE [LARGE SCALE GENOMIC DNA]</scope>
    <source>
        <strain evidence="2">cv. PW_Plant_1</strain>
    </source>
</reference>
<dbReference type="Proteomes" id="UP001162992">
    <property type="component" value="Chromosome 1"/>
</dbReference>
<sequence>MKLNGDGDGDDDDDLVKMEGGSERWLTMALLSVALMMEKADEVLVPAVYAEMSLEFDVGLTQLGALTFARALLQSLAAPLAAFLAMRYNRGRIIGLGAAFWAVSTALVGISSSFEQAALARAANGLGLAVVVPAVKSLVADFNQEETRGVAFGWLHGAGQLGTVVGGLFATLMGERKVIGVAGWRVSFLIVASISLLLGMALYFLVHDPHHQHGHSCGRNLHIHDEEIKEVYGTVRELFKEIQTVFSVKTFWVIVAQGVVGSTPWAAMLFFTLWMELLGFTHFQAAFNVALFSIGNAIGSVFGGWVGDKAAAYFPDAGRIICSQFSAGVGIPLSGCLLLGLPKDSKFAWAYSIVLFFMGFLMSWNSPATNWPIFSEIVPPHLRTTVYAIDMAFENSIAAIGTPLVGFLSEHVFGFKKLAGQSKIKQDQGNAQALARGLFVCIAVPFTICVLIVSLLYLTYPKDRDLVKIREYSSNMFEMESTLGKEEAGDLIGNRGRWSVEGYEAE</sequence>
<comment type="caution">
    <text evidence="1">The sequence shown here is derived from an EMBL/GenBank/DDBJ whole genome shotgun (WGS) entry which is preliminary data.</text>
</comment>